<feature type="chain" id="PRO_5009326306" evidence="2">
    <location>
        <begin position="21"/>
        <end position="312"/>
    </location>
</feature>
<feature type="region of interest" description="Disordered" evidence="1">
    <location>
        <begin position="150"/>
        <end position="177"/>
    </location>
</feature>
<dbReference type="Proteomes" id="UP000095300">
    <property type="component" value="Unassembled WGS sequence"/>
</dbReference>
<feature type="compositionally biased region" description="Basic and acidic residues" evidence="1">
    <location>
        <begin position="54"/>
        <end position="65"/>
    </location>
</feature>
<dbReference type="KEGG" id="scac:106094576"/>
<reference evidence="3" key="1">
    <citation type="submission" date="2020-05" db="UniProtKB">
        <authorList>
            <consortium name="EnsemblMetazoa"/>
        </authorList>
    </citation>
    <scope>IDENTIFICATION</scope>
    <source>
        <strain evidence="3">USDA</strain>
    </source>
</reference>
<protein>
    <submittedName>
        <fullName evidence="3">Uncharacterized protein</fullName>
    </submittedName>
</protein>
<dbReference type="STRING" id="35570.A0A1I8PAM4"/>
<evidence type="ECO:0000256" key="2">
    <source>
        <dbReference type="SAM" id="SignalP"/>
    </source>
</evidence>
<dbReference type="OrthoDB" id="8063377at2759"/>
<feature type="compositionally biased region" description="Acidic residues" evidence="1">
    <location>
        <begin position="74"/>
        <end position="86"/>
    </location>
</feature>
<feature type="region of interest" description="Disordered" evidence="1">
    <location>
        <begin position="54"/>
        <end position="119"/>
    </location>
</feature>
<gene>
    <name evidence="3" type="primary">106094576</name>
</gene>
<proteinExistence type="predicted"/>
<keyword evidence="2" id="KW-0732">Signal</keyword>
<keyword evidence="4" id="KW-1185">Reference proteome</keyword>
<name>A0A1I8PAM4_STOCA</name>
<dbReference type="VEuPathDB" id="VectorBase:SCAU006324"/>
<dbReference type="AlphaFoldDB" id="A0A1I8PAM4"/>
<sequence length="312" mass="33603">MSIYHLAILSLAFFGSVVSGQDKWSWTKTKNQKILGYYPTANKKVYYAEAPYARADRDRDREPTTKRPLPGEVANDEIEDYNDDNEQPPTRQNSPYLPGDTNYPGATQPGFAAQDGYGGGFNQQYPQFAGAGGGVGGGGGGGAAPGYPSPGILVGPGGPTGIIGRPQVPHIPQYPSPYPGQVGYPGYPAYNTQNFLGPANPIYGGAAQYPAAPQYPNTQQQFAAGSQYPIGPSSQYPAASPALLPHQFTEGYGLSTYPQPGVYQPSPQQNFHGYAGYGFEEYTPQLRVKSANVKNKYEKKIDDKLEKKLKNT</sequence>
<feature type="signal peptide" evidence="2">
    <location>
        <begin position="1"/>
        <end position="20"/>
    </location>
</feature>
<evidence type="ECO:0000313" key="4">
    <source>
        <dbReference type="Proteomes" id="UP000095300"/>
    </source>
</evidence>
<evidence type="ECO:0000256" key="1">
    <source>
        <dbReference type="SAM" id="MobiDB-lite"/>
    </source>
</evidence>
<organism evidence="3 4">
    <name type="scientific">Stomoxys calcitrans</name>
    <name type="common">Stable fly</name>
    <name type="synonym">Conops calcitrans</name>
    <dbReference type="NCBI Taxonomy" id="35570"/>
    <lineage>
        <taxon>Eukaryota</taxon>
        <taxon>Metazoa</taxon>
        <taxon>Ecdysozoa</taxon>
        <taxon>Arthropoda</taxon>
        <taxon>Hexapoda</taxon>
        <taxon>Insecta</taxon>
        <taxon>Pterygota</taxon>
        <taxon>Neoptera</taxon>
        <taxon>Endopterygota</taxon>
        <taxon>Diptera</taxon>
        <taxon>Brachycera</taxon>
        <taxon>Muscomorpha</taxon>
        <taxon>Muscoidea</taxon>
        <taxon>Muscidae</taxon>
        <taxon>Stomoxys</taxon>
    </lineage>
</organism>
<accession>A0A1I8PAM4</accession>
<dbReference type="EnsemblMetazoa" id="SCAU006324-RA">
    <property type="protein sequence ID" value="SCAU006324-PA"/>
    <property type="gene ID" value="SCAU006324"/>
</dbReference>
<evidence type="ECO:0000313" key="3">
    <source>
        <dbReference type="EnsemblMetazoa" id="SCAU006324-PA"/>
    </source>
</evidence>